<comment type="subcellular location">
    <subcellularLocation>
        <location evidence="1 15">Nucleus</location>
    </subcellularLocation>
</comment>
<dbReference type="HOGENOM" id="CLU_428447_0_0_1"/>
<dbReference type="AlphaFoldDB" id="E3NF10"/>
<comment type="function">
    <text evidence="15">5'-&gt;3' double-stranded DNA exonuclease which may also possess a cryptic 3'-&gt;5' double-stranded DNA exonuclease activity. Functions in DNA mismatch repair.</text>
</comment>
<dbReference type="PANTHER" id="PTHR11081:SF8">
    <property type="entry name" value="EXONUCLEASE 1"/>
    <property type="match status" value="1"/>
</dbReference>
<dbReference type="SMART" id="SM00279">
    <property type="entry name" value="HhH2"/>
    <property type="match status" value="1"/>
</dbReference>
<feature type="domain" description="XPG-I" evidence="17">
    <location>
        <begin position="139"/>
        <end position="212"/>
    </location>
</feature>
<accession>E3NF10</accession>
<feature type="compositionally biased region" description="Basic and acidic residues" evidence="16">
    <location>
        <begin position="507"/>
        <end position="523"/>
    </location>
</feature>
<dbReference type="GO" id="GO:0006298">
    <property type="term" value="P:mismatch repair"/>
    <property type="evidence" value="ECO:0007669"/>
    <property type="project" value="TreeGrafter"/>
</dbReference>
<dbReference type="Gene3D" id="1.10.150.20">
    <property type="entry name" value="5' to 3' exonuclease, C-terminal subdomain"/>
    <property type="match status" value="1"/>
</dbReference>
<evidence type="ECO:0000256" key="13">
    <source>
        <dbReference type="ARBA" id="ARBA00023204"/>
    </source>
</evidence>
<dbReference type="InterPro" id="IPR006085">
    <property type="entry name" value="XPG_DNA_repair_N"/>
</dbReference>
<dbReference type="InterPro" id="IPR008918">
    <property type="entry name" value="HhH2"/>
</dbReference>
<evidence type="ECO:0000256" key="14">
    <source>
        <dbReference type="ARBA" id="ARBA00023242"/>
    </source>
</evidence>
<dbReference type="EMBL" id="DS268630">
    <property type="protein sequence ID" value="EFO95890.1"/>
    <property type="molecule type" value="Genomic_DNA"/>
</dbReference>
<keyword evidence="7 15" id="KW-0228">DNA excision</keyword>
<comment type="similarity">
    <text evidence="2 15">Belongs to the XPG/RAD2 endonuclease family. EXO1 subfamily.</text>
</comment>
<keyword evidence="12 15" id="KW-0238">DNA-binding</keyword>
<keyword evidence="8 15" id="KW-0378">Hydrolase</keyword>
<dbReference type="SUPFAM" id="SSF47807">
    <property type="entry name" value="5' to 3' exonuclease, C-terminal subdomain"/>
    <property type="match status" value="1"/>
</dbReference>
<keyword evidence="14 15" id="KW-0539">Nucleus</keyword>
<evidence type="ECO:0000313" key="20">
    <source>
        <dbReference type="Proteomes" id="UP000008281"/>
    </source>
</evidence>
<evidence type="ECO:0000256" key="12">
    <source>
        <dbReference type="ARBA" id="ARBA00023125"/>
    </source>
</evidence>
<keyword evidence="5 15" id="KW-0479">Metal-binding</keyword>
<evidence type="ECO:0000259" key="18">
    <source>
        <dbReference type="SMART" id="SM00485"/>
    </source>
</evidence>
<dbReference type="EC" id="3.1.-.-" evidence="15"/>
<keyword evidence="11 15" id="KW-0267">Excision nuclease</keyword>
<organism evidence="20">
    <name type="scientific">Caenorhabditis remanei</name>
    <name type="common">Caenorhabditis vulgaris</name>
    <dbReference type="NCBI Taxonomy" id="31234"/>
    <lineage>
        <taxon>Eukaryota</taxon>
        <taxon>Metazoa</taxon>
        <taxon>Ecdysozoa</taxon>
        <taxon>Nematoda</taxon>
        <taxon>Chromadorea</taxon>
        <taxon>Rhabditida</taxon>
        <taxon>Rhabditina</taxon>
        <taxon>Rhabditomorpha</taxon>
        <taxon>Rhabditoidea</taxon>
        <taxon>Rhabditidae</taxon>
        <taxon>Peloderinae</taxon>
        <taxon>Caenorhabditis</taxon>
    </lineage>
</organism>
<evidence type="ECO:0000259" key="17">
    <source>
        <dbReference type="SMART" id="SM00484"/>
    </source>
</evidence>
<name>E3NF10_CAERE</name>
<dbReference type="OrthoDB" id="26491at2759"/>
<reference evidence="19" key="1">
    <citation type="submission" date="2007-07" db="EMBL/GenBank/DDBJ databases">
        <title>PCAP assembly of the Caenorhabditis remanei genome.</title>
        <authorList>
            <consortium name="The Caenorhabditis remanei Sequencing Consortium"/>
            <person name="Wilson R.K."/>
        </authorList>
    </citation>
    <scope>NUCLEOTIDE SEQUENCE [LARGE SCALE GENOMIC DNA]</scope>
    <source>
        <strain evidence="19">PB4641</strain>
    </source>
</reference>
<evidence type="ECO:0000313" key="19">
    <source>
        <dbReference type="EMBL" id="EFO95890.1"/>
    </source>
</evidence>
<proteinExistence type="inferred from homology"/>
<protein>
    <recommendedName>
        <fullName evidence="3 15">Exonuclease 1</fullName>
        <ecNumber evidence="15">3.1.-.-</ecNumber>
    </recommendedName>
</protein>
<dbReference type="GO" id="GO:0006310">
    <property type="term" value="P:DNA recombination"/>
    <property type="evidence" value="ECO:0007669"/>
    <property type="project" value="TreeGrafter"/>
</dbReference>
<dbReference type="SMART" id="SM00485">
    <property type="entry name" value="XPGN"/>
    <property type="match status" value="1"/>
</dbReference>
<dbReference type="InterPro" id="IPR036279">
    <property type="entry name" value="5-3_exonuclease_C_sf"/>
</dbReference>
<evidence type="ECO:0000256" key="2">
    <source>
        <dbReference type="ARBA" id="ARBA00010563"/>
    </source>
</evidence>
<evidence type="ECO:0000256" key="16">
    <source>
        <dbReference type="SAM" id="MobiDB-lite"/>
    </source>
</evidence>
<dbReference type="FunFam" id="1.10.150.20:FF:000011">
    <property type="entry name" value="exonuclease 1"/>
    <property type="match status" value="1"/>
</dbReference>
<evidence type="ECO:0000256" key="6">
    <source>
        <dbReference type="ARBA" id="ARBA00022763"/>
    </source>
</evidence>
<dbReference type="InterPro" id="IPR037315">
    <property type="entry name" value="EXO1_H3TH"/>
</dbReference>
<evidence type="ECO:0000256" key="11">
    <source>
        <dbReference type="ARBA" id="ARBA00022881"/>
    </source>
</evidence>
<feature type="compositionally biased region" description="Polar residues" evidence="16">
    <location>
        <begin position="545"/>
        <end position="559"/>
    </location>
</feature>
<keyword evidence="4 15" id="KW-0540">Nuclease</keyword>
<dbReference type="InParanoid" id="E3NF10"/>
<evidence type="ECO:0000256" key="4">
    <source>
        <dbReference type="ARBA" id="ARBA00022722"/>
    </source>
</evidence>
<dbReference type="FunCoup" id="E3NF10">
    <property type="interactions" value="1176"/>
</dbReference>
<dbReference type="STRING" id="31234.E3NF10"/>
<dbReference type="CDD" id="cd09857">
    <property type="entry name" value="PIN_EXO1"/>
    <property type="match status" value="1"/>
</dbReference>
<dbReference type="Pfam" id="PF00867">
    <property type="entry name" value="XPG_I"/>
    <property type="match status" value="1"/>
</dbReference>
<evidence type="ECO:0000256" key="1">
    <source>
        <dbReference type="ARBA" id="ARBA00004123"/>
    </source>
</evidence>
<dbReference type="InterPro" id="IPR029060">
    <property type="entry name" value="PIN-like_dom_sf"/>
</dbReference>
<dbReference type="Gene3D" id="3.40.50.1010">
    <property type="entry name" value="5'-nuclease"/>
    <property type="match status" value="1"/>
</dbReference>
<dbReference type="SMART" id="SM00484">
    <property type="entry name" value="XPGI"/>
    <property type="match status" value="1"/>
</dbReference>
<keyword evidence="13 15" id="KW-0234">DNA repair</keyword>
<dbReference type="InterPro" id="IPR006086">
    <property type="entry name" value="XPG-I_dom"/>
</dbReference>
<evidence type="ECO:0000256" key="10">
    <source>
        <dbReference type="ARBA" id="ARBA00022842"/>
    </source>
</evidence>
<evidence type="ECO:0000256" key="8">
    <source>
        <dbReference type="ARBA" id="ARBA00022801"/>
    </source>
</evidence>
<evidence type="ECO:0000256" key="7">
    <source>
        <dbReference type="ARBA" id="ARBA00022769"/>
    </source>
</evidence>
<feature type="domain" description="XPG N-terminal" evidence="18">
    <location>
        <begin position="1"/>
        <end position="99"/>
    </location>
</feature>
<dbReference type="GO" id="GO:0003677">
    <property type="term" value="F:DNA binding"/>
    <property type="evidence" value="ECO:0007669"/>
    <property type="project" value="UniProtKB-UniRule"/>
</dbReference>
<dbReference type="InterPro" id="IPR044752">
    <property type="entry name" value="PIN-like_EXO1"/>
</dbReference>
<evidence type="ECO:0000256" key="5">
    <source>
        <dbReference type="ARBA" id="ARBA00022723"/>
    </source>
</evidence>
<gene>
    <name evidence="19" type="primary">Cre-exo-1</name>
    <name evidence="19" type="ORF">CRE_14983</name>
</gene>
<keyword evidence="6 15" id="KW-0227">DNA damage</keyword>
<dbReference type="FunFam" id="3.40.50.1010:FF:000100">
    <property type="entry name" value="Protein CBR-EXO-1"/>
    <property type="match status" value="1"/>
</dbReference>
<dbReference type="InterPro" id="IPR006084">
    <property type="entry name" value="XPG/Rad2"/>
</dbReference>
<dbReference type="GO" id="GO:0005634">
    <property type="term" value="C:nucleus"/>
    <property type="evidence" value="ECO:0007669"/>
    <property type="project" value="UniProtKB-SubCell"/>
</dbReference>
<dbReference type="PANTHER" id="PTHR11081">
    <property type="entry name" value="FLAP ENDONUCLEASE FAMILY MEMBER"/>
    <property type="match status" value="1"/>
</dbReference>
<comment type="cofactor">
    <cofactor evidence="15">
        <name>Mg(2+)</name>
        <dbReference type="ChEBI" id="CHEBI:18420"/>
    </cofactor>
    <text evidence="15">Binds 2 magnesium ions per subunit. They probably participate in the reaction catalyzed by the enzyme. May bind an additional third magnesium ion after substrate binding.</text>
</comment>
<dbReference type="eggNOG" id="KOG2518">
    <property type="taxonomic scope" value="Eukaryota"/>
</dbReference>
<dbReference type="OMA" id="GCADKVA"/>
<dbReference type="Proteomes" id="UP000008281">
    <property type="component" value="Unassembled WGS sequence"/>
</dbReference>
<dbReference type="CDD" id="cd09908">
    <property type="entry name" value="H3TH_EXO1"/>
    <property type="match status" value="1"/>
</dbReference>
<evidence type="ECO:0000256" key="9">
    <source>
        <dbReference type="ARBA" id="ARBA00022839"/>
    </source>
</evidence>
<evidence type="ECO:0000256" key="15">
    <source>
        <dbReference type="RuleBase" id="RU910737"/>
    </source>
</evidence>
<feature type="region of interest" description="Disordered" evidence="16">
    <location>
        <begin position="507"/>
        <end position="559"/>
    </location>
</feature>
<dbReference type="Pfam" id="PF00752">
    <property type="entry name" value="XPG_N"/>
    <property type="match status" value="1"/>
</dbReference>
<dbReference type="GO" id="GO:0035312">
    <property type="term" value="F:5'-3' DNA exonuclease activity"/>
    <property type="evidence" value="ECO:0007669"/>
    <property type="project" value="UniProtKB-UniRule"/>
</dbReference>
<evidence type="ECO:0000256" key="3">
    <source>
        <dbReference type="ARBA" id="ARBA00020324"/>
    </source>
</evidence>
<keyword evidence="20" id="KW-1185">Reference proteome</keyword>
<keyword evidence="10 15" id="KW-0460">Magnesium</keyword>
<dbReference type="SUPFAM" id="SSF88723">
    <property type="entry name" value="PIN domain-like"/>
    <property type="match status" value="1"/>
</dbReference>
<dbReference type="GO" id="GO:0017108">
    <property type="term" value="F:5'-flap endonuclease activity"/>
    <property type="evidence" value="ECO:0007669"/>
    <property type="project" value="TreeGrafter"/>
</dbReference>
<keyword evidence="9 15" id="KW-0269">Exonuclease</keyword>
<dbReference type="GO" id="GO:0046872">
    <property type="term" value="F:metal ion binding"/>
    <property type="evidence" value="ECO:0007669"/>
    <property type="project" value="UniProtKB-UniRule"/>
</dbReference>
<sequence>MGITGLLPFVKNACRKGNILELRGKSVAIDVSCLLHRGLTGCMDKIHMGEETKSYINYVDKYVKELLAMGCHVVMVFDGRPLPAKKGTNDDRREQREKRKEQAEMLLAKGKEREARDTYRLATSISTEIVEKTIEFFRKIPNVDIVVAPYEADAQLAYLMESKLVDAVITEDSDLIVFGCEMIYFKWQSATGECSVYEKCNLKKCFTGELGGDKFDFSKFRRICILSGCDYLQSGLPGVGLSTAAKFFSLTSIKDLRTVLRKVPSYLKNPKLKEHVTEEFIRSFARAENTFKHQIVFDPRERCHKPLTPYPTSGGDGGLDCDDLDVIDLESPTPSPAEISTKFVYAGTPSTQRIAIRLALGNPSDGNSIDDRFLLTQPIPDWSVWAMKYESKGTSIEKIRKKKDEEATQCGGAFKLDSPSVVRRVKVPKKAEIEEEDDIVKQFMADIEKEKQALLKKRKNAPQTDYNAENVLKKYTEEPPVKKTRVEKSLIVEDDFSELFDKIIEKKAENSSEKLEKPEKSPEIKPPPILRKSTSTPESARKFQKFQSPLLSHQNSAPENSKYFAKKTEILENDPPKRKNPFRCPAFVKPTSKIEEIAEIPKKTTILAALEDNVVETTTSYRFVGFKSAGLRRKSKN</sequence>
<dbReference type="PRINTS" id="PR00853">
    <property type="entry name" value="XPGRADSUPER"/>
</dbReference>